<sequence length="11" mass="1187">MAGVLQEGVQR</sequence>
<organism evidence="1">
    <name type="scientific">Arundo donax</name>
    <name type="common">Giant reed</name>
    <name type="synonym">Donax arundinaceus</name>
    <dbReference type="NCBI Taxonomy" id="35708"/>
    <lineage>
        <taxon>Eukaryota</taxon>
        <taxon>Viridiplantae</taxon>
        <taxon>Streptophyta</taxon>
        <taxon>Embryophyta</taxon>
        <taxon>Tracheophyta</taxon>
        <taxon>Spermatophyta</taxon>
        <taxon>Magnoliopsida</taxon>
        <taxon>Liliopsida</taxon>
        <taxon>Poales</taxon>
        <taxon>Poaceae</taxon>
        <taxon>PACMAD clade</taxon>
        <taxon>Arundinoideae</taxon>
        <taxon>Arundineae</taxon>
        <taxon>Arundo</taxon>
    </lineage>
</organism>
<reference evidence="1" key="2">
    <citation type="journal article" date="2015" name="Data Brief">
        <title>Shoot transcriptome of the giant reed, Arundo donax.</title>
        <authorList>
            <person name="Barrero R.A."/>
            <person name="Guerrero F.D."/>
            <person name="Moolhuijzen P."/>
            <person name="Goolsby J.A."/>
            <person name="Tidwell J."/>
            <person name="Bellgard S.E."/>
            <person name="Bellgard M.I."/>
        </authorList>
    </citation>
    <scope>NUCLEOTIDE SEQUENCE</scope>
    <source>
        <tissue evidence="1">Shoot tissue taken approximately 20 cm above the soil surface</tissue>
    </source>
</reference>
<reference evidence="1" key="1">
    <citation type="submission" date="2014-09" db="EMBL/GenBank/DDBJ databases">
        <authorList>
            <person name="Magalhaes I.L.F."/>
            <person name="Oliveira U."/>
            <person name="Santos F.R."/>
            <person name="Vidigal T.H.D.A."/>
            <person name="Brescovit A.D."/>
            <person name="Santos A.J."/>
        </authorList>
    </citation>
    <scope>NUCLEOTIDE SEQUENCE</scope>
    <source>
        <tissue evidence="1">Shoot tissue taken approximately 20 cm above the soil surface</tissue>
    </source>
</reference>
<evidence type="ECO:0000313" key="1">
    <source>
        <dbReference type="EMBL" id="JAE27857.1"/>
    </source>
</evidence>
<accession>A0A0A9GTI4</accession>
<proteinExistence type="predicted"/>
<name>A0A0A9GTI4_ARUDO</name>
<dbReference type="EMBL" id="GBRH01170039">
    <property type="protein sequence ID" value="JAE27857.1"/>
    <property type="molecule type" value="Transcribed_RNA"/>
</dbReference>
<protein>
    <submittedName>
        <fullName evidence="1">Uncharacterized protein</fullName>
    </submittedName>
</protein>